<proteinExistence type="predicted"/>
<dbReference type="AlphaFoldDB" id="A0A382QMF4"/>
<evidence type="ECO:0000313" key="1">
    <source>
        <dbReference type="EMBL" id="SVC86709.1"/>
    </source>
</evidence>
<feature type="non-terminal residue" evidence="1">
    <location>
        <position position="33"/>
    </location>
</feature>
<gene>
    <name evidence="1" type="ORF">METZ01_LOCUS339563</name>
</gene>
<name>A0A382QMF4_9ZZZZ</name>
<protein>
    <submittedName>
        <fullName evidence="1">Uncharacterized protein</fullName>
    </submittedName>
</protein>
<accession>A0A382QMF4</accession>
<dbReference type="EMBL" id="UINC01115577">
    <property type="protein sequence ID" value="SVC86709.1"/>
    <property type="molecule type" value="Genomic_DNA"/>
</dbReference>
<organism evidence="1">
    <name type="scientific">marine metagenome</name>
    <dbReference type="NCBI Taxonomy" id="408172"/>
    <lineage>
        <taxon>unclassified sequences</taxon>
        <taxon>metagenomes</taxon>
        <taxon>ecological metagenomes</taxon>
    </lineage>
</organism>
<sequence length="33" mass="3929">MKKNYIKFKSIINDKSINRIALWAENNPNITHL</sequence>
<reference evidence="1" key="1">
    <citation type="submission" date="2018-05" db="EMBL/GenBank/DDBJ databases">
        <authorList>
            <person name="Lanie J.A."/>
            <person name="Ng W.-L."/>
            <person name="Kazmierczak K.M."/>
            <person name="Andrzejewski T.M."/>
            <person name="Davidsen T.M."/>
            <person name="Wayne K.J."/>
            <person name="Tettelin H."/>
            <person name="Glass J.I."/>
            <person name="Rusch D."/>
            <person name="Podicherti R."/>
            <person name="Tsui H.-C.T."/>
            <person name="Winkler M.E."/>
        </authorList>
    </citation>
    <scope>NUCLEOTIDE SEQUENCE</scope>
</reference>